<dbReference type="PANTHER" id="PTHR36925">
    <property type="entry name" value="COBALT-PRECORRIN-6A REDUCTASE"/>
    <property type="match status" value="1"/>
</dbReference>
<gene>
    <name evidence="4" type="ORF">D3Z33_06300</name>
</gene>
<sequence>MILVLSGTEDGRLIVEKLLDKNHSVIATTATNYGARLFKTHPNLKVISKRLDKEDMVDLTKKYNIKIIVDATHPYAAEVSKNAIEASEESDIKYFRFERKEITYENIDRFSSYEQVIKYLENKKENIILTTGSNNLDKFKNVNFKDNLYIRVLPTANVVKKCTDLGFLPKRILALQGPFSTDFNKAVYEFYNIKYIVTKDSGDIGGTNEKIKAALDMNIKVLLIDRPQIDYPNKYNSIRELIEDIE</sequence>
<dbReference type="OrthoDB" id="9780707at2"/>
<dbReference type="PROSITE" id="PS51014">
    <property type="entry name" value="COBK_CBIJ"/>
    <property type="match status" value="1"/>
</dbReference>
<dbReference type="NCBIfam" id="NF005970">
    <property type="entry name" value="PRK08057.1-4"/>
    <property type="match status" value="1"/>
</dbReference>
<dbReference type="AlphaFoldDB" id="A0A845QZ78"/>
<dbReference type="Proteomes" id="UP000467132">
    <property type="component" value="Unassembled WGS sequence"/>
</dbReference>
<evidence type="ECO:0000256" key="3">
    <source>
        <dbReference type="ARBA" id="ARBA00023002"/>
    </source>
</evidence>
<organism evidence="4 5">
    <name type="scientific">Senegalia massiliensis</name>
    <dbReference type="NCBI Taxonomy" id="1720316"/>
    <lineage>
        <taxon>Bacteria</taxon>
        <taxon>Bacillati</taxon>
        <taxon>Bacillota</taxon>
        <taxon>Clostridia</taxon>
        <taxon>Eubacteriales</taxon>
        <taxon>Clostridiaceae</taxon>
        <taxon>Senegalia</taxon>
    </lineage>
</organism>
<evidence type="ECO:0000256" key="2">
    <source>
        <dbReference type="ARBA" id="ARBA00022573"/>
    </source>
</evidence>
<comment type="pathway">
    <text evidence="1">Cofactor biosynthesis; adenosylcobalamin biosynthesis.</text>
</comment>
<keyword evidence="3 4" id="KW-0560">Oxidoreductase</keyword>
<evidence type="ECO:0000313" key="4">
    <source>
        <dbReference type="EMBL" id="NBI06472.1"/>
    </source>
</evidence>
<dbReference type="Pfam" id="PF02571">
    <property type="entry name" value="CbiJ"/>
    <property type="match status" value="1"/>
</dbReference>
<accession>A0A845QZ78</accession>
<dbReference type="GO" id="GO:0016994">
    <property type="term" value="F:precorrin-6A reductase activity"/>
    <property type="evidence" value="ECO:0007669"/>
    <property type="project" value="InterPro"/>
</dbReference>
<reference evidence="4 5" key="1">
    <citation type="submission" date="2018-08" db="EMBL/GenBank/DDBJ databases">
        <title>Murine metabolic-syndrome-specific gut microbial biobank.</title>
        <authorList>
            <person name="Liu C."/>
        </authorList>
    </citation>
    <scope>NUCLEOTIDE SEQUENCE [LARGE SCALE GENOMIC DNA]</scope>
    <source>
        <strain evidence="4 5">583</strain>
    </source>
</reference>
<keyword evidence="2" id="KW-0169">Cobalamin biosynthesis</keyword>
<evidence type="ECO:0000256" key="1">
    <source>
        <dbReference type="ARBA" id="ARBA00004953"/>
    </source>
</evidence>
<evidence type="ECO:0000313" key="5">
    <source>
        <dbReference type="Proteomes" id="UP000467132"/>
    </source>
</evidence>
<dbReference type="GO" id="GO:0009236">
    <property type="term" value="P:cobalamin biosynthetic process"/>
    <property type="evidence" value="ECO:0007669"/>
    <property type="project" value="UniProtKB-UniPathway"/>
</dbReference>
<dbReference type="RefSeq" id="WP_160196951.1">
    <property type="nucleotide sequence ID" value="NZ_QXXA01000006.1"/>
</dbReference>
<protein>
    <submittedName>
        <fullName evidence="4">Cobalt-precorrin-6A reductase</fullName>
        <ecNumber evidence="4">1.3.1.106</ecNumber>
    </submittedName>
</protein>
<dbReference type="EC" id="1.3.1.106" evidence="4"/>
<keyword evidence="5" id="KW-1185">Reference proteome</keyword>
<proteinExistence type="predicted"/>
<name>A0A845QZ78_9CLOT</name>
<dbReference type="PANTHER" id="PTHR36925:SF1">
    <property type="entry name" value="COBALT-PRECORRIN-6A REDUCTASE"/>
    <property type="match status" value="1"/>
</dbReference>
<dbReference type="NCBIfam" id="TIGR00715">
    <property type="entry name" value="precor6x_red"/>
    <property type="match status" value="1"/>
</dbReference>
<dbReference type="UniPathway" id="UPA00148"/>
<dbReference type="EMBL" id="QXXA01000006">
    <property type="protein sequence ID" value="NBI06472.1"/>
    <property type="molecule type" value="Genomic_DNA"/>
</dbReference>
<comment type="caution">
    <text evidence="4">The sequence shown here is derived from an EMBL/GenBank/DDBJ whole genome shotgun (WGS) entry which is preliminary data.</text>
</comment>
<dbReference type="InterPro" id="IPR003723">
    <property type="entry name" value="Precorrin-6x_reduct"/>
</dbReference>